<dbReference type="OrthoDB" id="6636929at2"/>
<dbReference type="RefSeq" id="WP_094217468.1">
    <property type="nucleotide sequence ID" value="NZ_MCGQ01000014.1"/>
</dbReference>
<evidence type="ECO:0000313" key="2">
    <source>
        <dbReference type="Proteomes" id="UP000215483"/>
    </source>
</evidence>
<dbReference type="EMBL" id="MCGQ01000014">
    <property type="protein sequence ID" value="OXY94833.1"/>
    <property type="molecule type" value="Genomic_DNA"/>
</dbReference>
<dbReference type="AlphaFoldDB" id="A0A233SGQ4"/>
<gene>
    <name evidence="1" type="ORF">BEK98_17035</name>
</gene>
<proteinExistence type="predicted"/>
<keyword evidence="2" id="KW-1185">Reference proteome</keyword>
<name>A0A233SGQ4_STRDA</name>
<accession>A0A233SGQ4</accession>
<evidence type="ECO:0008006" key="3">
    <source>
        <dbReference type="Google" id="ProtNLM"/>
    </source>
</evidence>
<evidence type="ECO:0000313" key="1">
    <source>
        <dbReference type="EMBL" id="OXY94833.1"/>
    </source>
</evidence>
<sequence length="293" mass="32630">MRAERPETRLVPYARLPRGYRDLHIIHSSVDAFGRAHWLLTEQDPKDRGTDPYDALVVTVEDGACQETYLHTVLPWRPRVEALPDGGFVLAASRADQGDEQQVQVFDVLGRATGTFRVGDGIKHLLADRAGDLWLGYFDEGIYGDALSASGLRRWSITGEPLWSYSPVPGAGWISDCYTLNVAGRTAWACPYTDFPLLEVGEDQVVRVRQNPVRGANGLAVLGEQAVFFSGYGDERDRIVDCRLTETSVEPVAESRLVRPDGGRLGRRRIVSRGSRLYIQVSPLTEWFLLDLA</sequence>
<dbReference type="SUPFAM" id="SSF63829">
    <property type="entry name" value="Calcium-dependent phosphotriesterase"/>
    <property type="match status" value="1"/>
</dbReference>
<dbReference type="Proteomes" id="UP000215483">
    <property type="component" value="Unassembled WGS sequence"/>
</dbReference>
<protein>
    <recommendedName>
        <fullName evidence="3">SMP-30/Gluconolactonase/LRE-like region domain-containing protein</fullName>
    </recommendedName>
</protein>
<comment type="caution">
    <text evidence="1">The sequence shown here is derived from an EMBL/GenBank/DDBJ whole genome shotgun (WGS) entry which is preliminary data.</text>
</comment>
<organism evidence="1 2">
    <name type="scientific">Streptomyces diastatochromogenes</name>
    <dbReference type="NCBI Taxonomy" id="42236"/>
    <lineage>
        <taxon>Bacteria</taxon>
        <taxon>Bacillati</taxon>
        <taxon>Actinomycetota</taxon>
        <taxon>Actinomycetes</taxon>
        <taxon>Kitasatosporales</taxon>
        <taxon>Streptomycetaceae</taxon>
        <taxon>Streptomyces</taxon>
    </lineage>
</organism>
<reference evidence="1 2" key="1">
    <citation type="submission" date="2016-07" db="EMBL/GenBank/DDBJ databases">
        <title>Draft genome of Streptomyces diastatochromogenes.</title>
        <authorList>
            <person name="Podduturi R."/>
            <person name="Lukassen M.B."/>
            <person name="Clausen N."/>
            <person name="Nielsen J.L."/>
            <person name="Jorgensen N.O."/>
        </authorList>
    </citation>
    <scope>NUCLEOTIDE SEQUENCE [LARGE SCALE GENOMIC DNA]</scope>
    <source>
        <strain evidence="1 2">DSM 40608</strain>
    </source>
</reference>